<evidence type="ECO:0000313" key="1">
    <source>
        <dbReference type="EMBL" id="GKH02417.1"/>
    </source>
</evidence>
<sequence length="112" mass="12609">MARKVKSSESTGSSKKIRPALTPEARELQMISLAVDLAERQLLEGTASSQVITHYLKLGSSREKLERERLEEENNLLRAKVRAIDSTDEIKDLYKDAINAFRIYSGQGNDDD</sequence>
<dbReference type="GeneID" id="93280372"/>
<dbReference type="Proteomes" id="UP001055091">
    <property type="component" value="Unassembled WGS sequence"/>
</dbReference>
<accession>A0A174LI38</accession>
<organism evidence="1 2">
    <name type="scientific">Hungatella hathewayi</name>
    <dbReference type="NCBI Taxonomy" id="154046"/>
    <lineage>
        <taxon>Bacteria</taxon>
        <taxon>Bacillati</taxon>
        <taxon>Bacillota</taxon>
        <taxon>Clostridia</taxon>
        <taxon>Lachnospirales</taxon>
        <taxon>Lachnospiraceae</taxon>
        <taxon>Hungatella</taxon>
    </lineage>
</organism>
<dbReference type="RefSeq" id="WP_006781004.1">
    <property type="nucleotide sequence ID" value="NZ_BQNJ01000002.1"/>
</dbReference>
<evidence type="ECO:0000313" key="2">
    <source>
        <dbReference type="Proteomes" id="UP001055091"/>
    </source>
</evidence>
<protein>
    <submittedName>
        <fullName evidence="1">Uncharacterized protein</fullName>
    </submittedName>
</protein>
<name>A0A174LI38_9FIRM</name>
<proteinExistence type="predicted"/>
<gene>
    <name evidence="1" type="ORF">CE91St55_43980</name>
</gene>
<dbReference type="EMBL" id="BQNJ01000002">
    <property type="protein sequence ID" value="GKH02417.1"/>
    <property type="molecule type" value="Genomic_DNA"/>
</dbReference>
<reference evidence="1" key="1">
    <citation type="submission" date="2022-01" db="EMBL/GenBank/DDBJ databases">
        <title>Novel bile acid biosynthetic pathways are enriched in the microbiome of centenarians.</title>
        <authorList>
            <person name="Sato Y."/>
            <person name="Atarashi K."/>
            <person name="Plichta R.D."/>
            <person name="Arai Y."/>
            <person name="Sasajima S."/>
            <person name="Kearney M.S."/>
            <person name="Suda W."/>
            <person name="Takeshita K."/>
            <person name="Sasaki T."/>
            <person name="Okamoto S."/>
            <person name="Skelly N.A."/>
            <person name="Okamura Y."/>
            <person name="Vlamakis H."/>
            <person name="Li Y."/>
            <person name="Tanoue T."/>
            <person name="Takei H."/>
            <person name="Nittono H."/>
            <person name="Narushima S."/>
            <person name="Irie J."/>
            <person name="Itoh H."/>
            <person name="Moriya K."/>
            <person name="Sugiura Y."/>
            <person name="Suematsu M."/>
            <person name="Moritoki N."/>
            <person name="Shibata S."/>
            <person name="Littman R.D."/>
            <person name="Fischbach A.M."/>
            <person name="Uwamino Y."/>
            <person name="Inoue T."/>
            <person name="Honda A."/>
            <person name="Hattori M."/>
            <person name="Murai T."/>
            <person name="Xavier J.R."/>
            <person name="Hirose N."/>
            <person name="Honda K."/>
        </authorList>
    </citation>
    <scope>NUCLEOTIDE SEQUENCE</scope>
    <source>
        <strain evidence="1">CE91-St55</strain>
    </source>
</reference>
<comment type="caution">
    <text evidence="1">The sequence shown here is derived from an EMBL/GenBank/DDBJ whole genome shotgun (WGS) entry which is preliminary data.</text>
</comment>
<dbReference type="AlphaFoldDB" id="A0A174LI38"/>